<dbReference type="eggNOG" id="COG1814">
    <property type="taxonomic scope" value="Bacteria"/>
</dbReference>
<proteinExistence type="predicted"/>
<dbReference type="Proteomes" id="UP000008809">
    <property type="component" value="Chromosome"/>
</dbReference>
<evidence type="ECO:0000256" key="1">
    <source>
        <dbReference type="SAM" id="Phobius"/>
    </source>
</evidence>
<dbReference type="EMBL" id="CP000250">
    <property type="protein sequence ID" value="ABD06030.1"/>
    <property type="molecule type" value="Genomic_DNA"/>
</dbReference>
<dbReference type="PANTHER" id="PTHR33531">
    <property type="entry name" value="RUBRERYTHRIN SUBFAMILY"/>
    <property type="match status" value="1"/>
</dbReference>
<keyword evidence="4" id="KW-1185">Reference proteome</keyword>
<sequence length="345" mass="38128">MTAGRAGSRDIRIILNCNGIQQMKAFADLTEREILAVAIAGEEEDSRIYLAFAEDLAERYPDSAQVFTEMAQQEKGHRHMLLRIYEERFGPDLPPIRRADVKGFIKRRPIWLTRNLPLERIRKEAETMEFEAQRFYERAAERATDVGIRKLLTDLAEFEQRHEQRAAQLSDKILTPDARSAEDHTARRMFVLQYVQPGLAGLMDGSVSTLAPLFAAAFATHQNWPTFLVGLAASIGAGISMGFAEALSDDGSMTGRGSPWLRGGICGLMTTIGGLGHTLPYLVPDSWANAFWIATAIAGVVVFVELWAIAYIRARYMDTPFLQAVFQIVLGGVIVLAVGILIGGA</sequence>
<reference evidence="3 4" key="1">
    <citation type="submission" date="2006-01" db="EMBL/GenBank/DDBJ databases">
        <title>Complete sequence of Rhodopseudomonas palustris HaA2.</title>
        <authorList>
            <consortium name="US DOE Joint Genome Institute"/>
            <person name="Copeland A."/>
            <person name="Lucas S."/>
            <person name="Lapidus A."/>
            <person name="Barry K."/>
            <person name="Detter J.C."/>
            <person name="Glavina T."/>
            <person name="Hammon N."/>
            <person name="Israni S."/>
            <person name="Pitluck S."/>
            <person name="Chain P."/>
            <person name="Malfatti S."/>
            <person name="Shin M."/>
            <person name="Vergez L."/>
            <person name="Schmutz J."/>
            <person name="Larimer F."/>
            <person name="Land M."/>
            <person name="Hauser L."/>
            <person name="Pelletier D.A."/>
            <person name="Kyrpides N."/>
            <person name="Anderson I."/>
            <person name="Oda Y."/>
            <person name="Harwood C.S."/>
            <person name="Richardson P."/>
        </authorList>
    </citation>
    <scope>NUCLEOTIDE SEQUENCE [LARGE SCALE GENOMIC DNA]</scope>
    <source>
        <strain evidence="3 4">HaA2</strain>
    </source>
</reference>
<dbReference type="eggNOG" id="COG1633">
    <property type="taxonomic scope" value="Bacteria"/>
</dbReference>
<dbReference type="PIRSF" id="PIRSF035918">
    <property type="entry name" value="UCP035918_rubreryth_DUF125"/>
    <property type="match status" value="1"/>
</dbReference>
<dbReference type="SUPFAM" id="SSF47240">
    <property type="entry name" value="Ferritin-like"/>
    <property type="match status" value="1"/>
</dbReference>
<dbReference type="Pfam" id="PF02915">
    <property type="entry name" value="Rubrerythrin"/>
    <property type="match status" value="1"/>
</dbReference>
<keyword evidence="1" id="KW-0472">Membrane</keyword>
<dbReference type="GO" id="GO:0046872">
    <property type="term" value="F:metal ion binding"/>
    <property type="evidence" value="ECO:0007669"/>
    <property type="project" value="InterPro"/>
</dbReference>
<dbReference type="GO" id="GO:0016491">
    <property type="term" value="F:oxidoreductase activity"/>
    <property type="evidence" value="ECO:0007669"/>
    <property type="project" value="InterPro"/>
</dbReference>
<accession>Q2J0I0</accession>
<dbReference type="PANTHER" id="PTHR33531:SF10">
    <property type="entry name" value="BLR7895 PROTEIN"/>
    <property type="match status" value="1"/>
</dbReference>
<evidence type="ECO:0000313" key="4">
    <source>
        <dbReference type="Proteomes" id="UP000008809"/>
    </source>
</evidence>
<feature type="transmembrane region" description="Helical" evidence="1">
    <location>
        <begin position="259"/>
        <end position="279"/>
    </location>
</feature>
<feature type="domain" description="Rubrerythrin diiron-binding" evidence="2">
    <location>
        <begin position="33"/>
        <end position="169"/>
    </location>
</feature>
<dbReference type="InterPro" id="IPR009078">
    <property type="entry name" value="Ferritin-like_SF"/>
</dbReference>
<dbReference type="HOGENOM" id="CLU_074082_0_0_5"/>
<evidence type="ECO:0000259" key="2">
    <source>
        <dbReference type="Pfam" id="PF02915"/>
    </source>
</evidence>
<evidence type="ECO:0000313" key="3">
    <source>
        <dbReference type="EMBL" id="ABD06030.1"/>
    </source>
</evidence>
<dbReference type="AlphaFoldDB" id="Q2J0I0"/>
<dbReference type="KEGG" id="rpb:RPB_1320"/>
<dbReference type="InterPro" id="IPR017040">
    <property type="entry name" value="UCP035918_rubreryth/DUF125"/>
</dbReference>
<feature type="transmembrane region" description="Helical" evidence="1">
    <location>
        <begin position="324"/>
        <end position="344"/>
    </location>
</feature>
<dbReference type="Gene3D" id="1.20.1260.10">
    <property type="match status" value="1"/>
</dbReference>
<dbReference type="InterPro" id="IPR003251">
    <property type="entry name" value="Rr_diiron-bd_dom"/>
</dbReference>
<dbReference type="InterPro" id="IPR012347">
    <property type="entry name" value="Ferritin-like"/>
</dbReference>
<feature type="transmembrane region" description="Helical" evidence="1">
    <location>
        <begin position="224"/>
        <end position="247"/>
    </location>
</feature>
<protein>
    <recommendedName>
        <fullName evidence="2">Rubrerythrin diiron-binding domain-containing protein</fullName>
    </recommendedName>
</protein>
<dbReference type="STRING" id="316058.RPB_1320"/>
<feature type="transmembrane region" description="Helical" evidence="1">
    <location>
        <begin position="291"/>
        <end position="312"/>
    </location>
</feature>
<keyword evidence="1" id="KW-0812">Transmembrane</keyword>
<name>Q2J0I0_RHOP2</name>
<dbReference type="CDD" id="cd01045">
    <property type="entry name" value="Ferritin_like_AB"/>
    <property type="match status" value="1"/>
</dbReference>
<organism evidence="3 4">
    <name type="scientific">Rhodopseudomonas palustris (strain HaA2)</name>
    <dbReference type="NCBI Taxonomy" id="316058"/>
    <lineage>
        <taxon>Bacteria</taxon>
        <taxon>Pseudomonadati</taxon>
        <taxon>Pseudomonadota</taxon>
        <taxon>Alphaproteobacteria</taxon>
        <taxon>Hyphomicrobiales</taxon>
        <taxon>Nitrobacteraceae</taxon>
        <taxon>Rhodopseudomonas</taxon>
    </lineage>
</organism>
<gene>
    <name evidence="3" type="ordered locus">RPB_1320</name>
</gene>
<dbReference type="NCBIfam" id="NF045676">
    <property type="entry name" value="FeExpMbfA"/>
    <property type="match status" value="1"/>
</dbReference>
<keyword evidence="1" id="KW-1133">Transmembrane helix</keyword>